<dbReference type="GO" id="GO:0031090">
    <property type="term" value="C:organelle membrane"/>
    <property type="evidence" value="ECO:0007669"/>
    <property type="project" value="UniProtKB-ARBA"/>
</dbReference>
<keyword evidence="6" id="KW-0808">Transferase</keyword>
<comment type="similarity">
    <text evidence="4">Belongs to the RBR family. Ariadne subfamily.</text>
</comment>
<sequence length="446" mass="52334">MCDIDKIKEVAQLPNNLIRSLLHKFKWDTENLLEAIFTNDSLTSINNYERVPRNDNKLDCEICYDTMTDSSKIKVFDCNNCFCFECLNNYLASQISDGGLLNCIACPGFQCKYELDDDLVFQSVDLQTKEKYKKIITNSFVQNNRMIKFCPSPGCDNAIQIESGCLLSLMESVRCSCGYYFCFKCVKSSHDPISCEILEKWLKYSNNDLTLIQTAAWVAKFTKPCPNCKVSIEKNGGCDHMTCSSCGYEFYWNCLCIYRNHLHKCKKTDQIRSSNAITITKRYEIYSSKYEFMFNAYQRDEVHYGRLMNYNQEFELNEQWVKMDFIANAIEILLECRRTIMYSYVFLFYKTTIGNEIYIFENMVEELYQNTERLAYLTENKINSNNVYQFKHDVVSKTEFCQSSRKKLLNYVKEGEENKFWRTFPIPPKELLGSPVPDNFFDSYSN</sequence>
<dbReference type="CDD" id="cd20336">
    <property type="entry name" value="Rcat_RBR"/>
    <property type="match status" value="1"/>
</dbReference>
<evidence type="ECO:0000256" key="6">
    <source>
        <dbReference type="ARBA" id="ARBA00022679"/>
    </source>
</evidence>
<evidence type="ECO:0000256" key="12">
    <source>
        <dbReference type="ARBA" id="ARBA00022833"/>
    </source>
</evidence>
<dbReference type="Pfam" id="PF22605">
    <property type="entry name" value="IBR_2"/>
    <property type="match status" value="1"/>
</dbReference>
<organism evidence="19 20">
    <name type="scientific">Polypedilum vanderplanki</name>
    <name type="common">Sleeping chironomid midge</name>
    <dbReference type="NCBI Taxonomy" id="319348"/>
    <lineage>
        <taxon>Eukaryota</taxon>
        <taxon>Metazoa</taxon>
        <taxon>Ecdysozoa</taxon>
        <taxon>Arthropoda</taxon>
        <taxon>Hexapoda</taxon>
        <taxon>Insecta</taxon>
        <taxon>Pterygota</taxon>
        <taxon>Neoptera</taxon>
        <taxon>Endopterygota</taxon>
        <taxon>Diptera</taxon>
        <taxon>Nematocera</taxon>
        <taxon>Chironomoidea</taxon>
        <taxon>Chironomidae</taxon>
        <taxon>Chironominae</taxon>
        <taxon>Polypedilum</taxon>
        <taxon>Polypedilum</taxon>
    </lineage>
</organism>
<dbReference type="InterPro" id="IPR054694">
    <property type="entry name" value="Parkin-like_IBR"/>
</dbReference>
<evidence type="ECO:0000256" key="4">
    <source>
        <dbReference type="ARBA" id="ARBA00005884"/>
    </source>
</evidence>
<comment type="caution">
    <text evidence="19">The sequence shown here is derived from an EMBL/GenBank/DDBJ whole genome shotgun (WGS) entry which is preliminary data.</text>
</comment>
<evidence type="ECO:0000256" key="13">
    <source>
        <dbReference type="ARBA" id="ARBA00022989"/>
    </source>
</evidence>
<keyword evidence="8" id="KW-0479">Metal-binding</keyword>
<evidence type="ECO:0000259" key="17">
    <source>
        <dbReference type="PROSITE" id="PS50089"/>
    </source>
</evidence>
<dbReference type="Pfam" id="PF01485">
    <property type="entry name" value="IBR"/>
    <property type="match status" value="1"/>
</dbReference>
<evidence type="ECO:0000313" key="20">
    <source>
        <dbReference type="Proteomes" id="UP001107558"/>
    </source>
</evidence>
<dbReference type="GO" id="GO:0061630">
    <property type="term" value="F:ubiquitin protein ligase activity"/>
    <property type="evidence" value="ECO:0007669"/>
    <property type="project" value="UniProtKB-EC"/>
</dbReference>
<dbReference type="Gene3D" id="1.20.120.1750">
    <property type="match status" value="1"/>
</dbReference>
<protein>
    <recommendedName>
        <fullName evidence="5">RBR-type E3 ubiquitin transferase</fullName>
        <ecNumber evidence="5">2.3.2.31</ecNumber>
    </recommendedName>
</protein>
<dbReference type="GO" id="GO:0008270">
    <property type="term" value="F:zinc ion binding"/>
    <property type="evidence" value="ECO:0007669"/>
    <property type="project" value="UniProtKB-KW"/>
</dbReference>
<dbReference type="InterPro" id="IPR001841">
    <property type="entry name" value="Znf_RING"/>
</dbReference>
<evidence type="ECO:0000256" key="15">
    <source>
        <dbReference type="ARBA" id="ARBA00038342"/>
    </source>
</evidence>
<evidence type="ECO:0000256" key="11">
    <source>
        <dbReference type="ARBA" id="ARBA00022786"/>
    </source>
</evidence>
<feature type="domain" description="RING-type" evidence="17">
    <location>
        <begin position="60"/>
        <end position="106"/>
    </location>
</feature>
<dbReference type="InterPro" id="IPR044066">
    <property type="entry name" value="TRIAD_supradom"/>
</dbReference>
<comment type="catalytic activity">
    <reaction evidence="1">
        <text>[E2 ubiquitin-conjugating enzyme]-S-ubiquitinyl-L-cysteine + [acceptor protein]-L-lysine = [E2 ubiquitin-conjugating enzyme]-L-cysteine + [acceptor protein]-N(6)-ubiquitinyl-L-lysine.</text>
        <dbReference type="EC" id="2.3.2.31"/>
    </reaction>
</comment>
<dbReference type="Proteomes" id="UP001107558">
    <property type="component" value="Chromosome 3"/>
</dbReference>
<keyword evidence="10 16" id="KW-0863">Zinc-finger</keyword>
<dbReference type="InterPro" id="IPR031127">
    <property type="entry name" value="E3_UB_ligase_RBR"/>
</dbReference>
<dbReference type="EC" id="2.3.2.31" evidence="5"/>
<evidence type="ECO:0000256" key="16">
    <source>
        <dbReference type="PROSITE-ProRule" id="PRU00175"/>
    </source>
</evidence>
<keyword evidence="9" id="KW-0677">Repeat</keyword>
<keyword evidence="20" id="KW-1185">Reference proteome</keyword>
<dbReference type="InterPro" id="IPR013083">
    <property type="entry name" value="Znf_RING/FYVE/PHD"/>
</dbReference>
<comment type="pathway">
    <text evidence="3">Protein modification; protein ubiquitination.</text>
</comment>
<evidence type="ECO:0000256" key="2">
    <source>
        <dbReference type="ARBA" id="ARBA00004167"/>
    </source>
</evidence>
<gene>
    <name evidence="19" type="ORF">PVAND_001939</name>
</gene>
<evidence type="ECO:0000313" key="19">
    <source>
        <dbReference type="EMBL" id="KAG5671760.1"/>
    </source>
</evidence>
<evidence type="ECO:0000259" key="18">
    <source>
        <dbReference type="PROSITE" id="PS51873"/>
    </source>
</evidence>
<accession>A0A9J6BPW9</accession>
<evidence type="ECO:0000256" key="9">
    <source>
        <dbReference type="ARBA" id="ARBA00022737"/>
    </source>
</evidence>
<dbReference type="EMBL" id="JADBJN010000003">
    <property type="protein sequence ID" value="KAG5671760.1"/>
    <property type="molecule type" value="Genomic_DNA"/>
</dbReference>
<dbReference type="SUPFAM" id="SSF57850">
    <property type="entry name" value="RING/U-box"/>
    <property type="match status" value="3"/>
</dbReference>
<keyword evidence="13" id="KW-1133">Transmembrane helix</keyword>
<feature type="domain" description="RING-type" evidence="18">
    <location>
        <begin position="56"/>
        <end position="269"/>
    </location>
</feature>
<evidence type="ECO:0000256" key="14">
    <source>
        <dbReference type="ARBA" id="ARBA00023136"/>
    </source>
</evidence>
<evidence type="ECO:0000256" key="7">
    <source>
        <dbReference type="ARBA" id="ARBA00022692"/>
    </source>
</evidence>
<comment type="subcellular location">
    <subcellularLocation>
        <location evidence="2">Membrane</location>
        <topology evidence="2">Single-pass membrane protein</topology>
    </subcellularLocation>
</comment>
<evidence type="ECO:0000256" key="8">
    <source>
        <dbReference type="ARBA" id="ARBA00022723"/>
    </source>
</evidence>
<dbReference type="SMART" id="SM00184">
    <property type="entry name" value="RING"/>
    <property type="match status" value="2"/>
</dbReference>
<keyword evidence="7" id="KW-0812">Transmembrane</keyword>
<evidence type="ECO:0000256" key="5">
    <source>
        <dbReference type="ARBA" id="ARBA00012251"/>
    </source>
</evidence>
<dbReference type="SMART" id="SM00647">
    <property type="entry name" value="IBR"/>
    <property type="match status" value="2"/>
</dbReference>
<dbReference type="AlphaFoldDB" id="A0A9J6BPW9"/>
<dbReference type="GO" id="GO:0016567">
    <property type="term" value="P:protein ubiquitination"/>
    <property type="evidence" value="ECO:0007669"/>
    <property type="project" value="InterPro"/>
</dbReference>
<evidence type="ECO:0000256" key="10">
    <source>
        <dbReference type="ARBA" id="ARBA00022771"/>
    </source>
</evidence>
<reference evidence="19" key="1">
    <citation type="submission" date="2021-03" db="EMBL/GenBank/DDBJ databases">
        <title>Chromosome level genome of the anhydrobiotic midge Polypedilum vanderplanki.</title>
        <authorList>
            <person name="Yoshida Y."/>
            <person name="Kikawada T."/>
            <person name="Gusev O."/>
        </authorList>
    </citation>
    <scope>NUCLEOTIDE SEQUENCE</scope>
    <source>
        <strain evidence="19">NIAS01</strain>
        <tissue evidence="19">Whole body or cell culture</tissue>
    </source>
</reference>
<keyword evidence="11" id="KW-0833">Ubl conjugation pathway</keyword>
<proteinExistence type="inferred from homology"/>
<dbReference type="InterPro" id="IPR048962">
    <property type="entry name" value="ARIH1-like_UBL"/>
</dbReference>
<evidence type="ECO:0000256" key="1">
    <source>
        <dbReference type="ARBA" id="ARBA00001798"/>
    </source>
</evidence>
<name>A0A9J6BPW9_POLVA</name>
<dbReference type="Gene3D" id="3.30.40.10">
    <property type="entry name" value="Zinc/RING finger domain, C3HC4 (zinc finger)"/>
    <property type="match status" value="1"/>
</dbReference>
<dbReference type="InterPro" id="IPR002867">
    <property type="entry name" value="IBR_dom"/>
</dbReference>
<evidence type="ECO:0000256" key="3">
    <source>
        <dbReference type="ARBA" id="ARBA00004906"/>
    </source>
</evidence>
<keyword evidence="14" id="KW-0472">Membrane</keyword>
<keyword evidence="12" id="KW-0862">Zinc</keyword>
<dbReference type="FunFam" id="3.30.40.10:FF:000051">
    <property type="entry name" value="RBR-type E3 ubiquitin transferase"/>
    <property type="match status" value="1"/>
</dbReference>
<dbReference type="Pfam" id="PF21235">
    <property type="entry name" value="UBA_ARI1"/>
    <property type="match status" value="1"/>
</dbReference>
<comment type="similarity">
    <text evidence="15">Belongs to the RBR family. RNF144 subfamily.</text>
</comment>
<dbReference type="PANTHER" id="PTHR11685">
    <property type="entry name" value="RBR FAMILY RING FINGER AND IBR DOMAIN-CONTAINING"/>
    <property type="match status" value="1"/>
</dbReference>
<dbReference type="PROSITE" id="PS51873">
    <property type="entry name" value="TRIAD"/>
    <property type="match status" value="1"/>
</dbReference>
<dbReference type="OrthoDB" id="10009520at2759"/>
<dbReference type="GO" id="GO:0005737">
    <property type="term" value="C:cytoplasm"/>
    <property type="evidence" value="ECO:0007669"/>
    <property type="project" value="UniProtKB-ARBA"/>
</dbReference>
<dbReference type="PROSITE" id="PS50089">
    <property type="entry name" value="ZF_RING_2"/>
    <property type="match status" value="1"/>
</dbReference>